<dbReference type="InterPro" id="IPR001296">
    <property type="entry name" value="Glyco_trans_1"/>
</dbReference>
<evidence type="ECO:0000313" key="4">
    <source>
        <dbReference type="Proteomes" id="UP000306007"/>
    </source>
</evidence>
<dbReference type="KEGG" id="tic:FH039_01860"/>
<protein>
    <submittedName>
        <fullName evidence="3">Glycosyltransferase family 4 protein</fullName>
    </submittedName>
</protein>
<dbReference type="GO" id="GO:0016757">
    <property type="term" value="F:glycosyltransferase activity"/>
    <property type="evidence" value="ECO:0007669"/>
    <property type="project" value="InterPro"/>
</dbReference>
<keyword evidence="4" id="KW-1185">Reference proteome</keyword>
<organism evidence="3 4">
    <name type="scientific">Thermococcus indicus</name>
    <dbReference type="NCBI Taxonomy" id="2586643"/>
    <lineage>
        <taxon>Archaea</taxon>
        <taxon>Methanobacteriati</taxon>
        <taxon>Methanobacteriota</taxon>
        <taxon>Thermococci</taxon>
        <taxon>Thermococcales</taxon>
        <taxon>Thermococcaceae</taxon>
        <taxon>Thermococcus</taxon>
    </lineage>
</organism>
<accession>A0A4Y5SKX2</accession>
<dbReference type="RefSeq" id="WP_139679999.1">
    <property type="nucleotide sequence ID" value="NZ_CP040846.1"/>
</dbReference>
<proteinExistence type="predicted"/>
<dbReference type="SUPFAM" id="SSF53756">
    <property type="entry name" value="UDP-Glycosyltransferase/glycogen phosphorylase"/>
    <property type="match status" value="1"/>
</dbReference>
<reference evidence="3 4" key="1">
    <citation type="submission" date="2019-06" db="EMBL/GenBank/DDBJ databases">
        <title>Thermococcus indicus sp. nov., a Fe(III)-reducing hyperthermophilic archaeon isolated from the Onnuri vent field of the Central Indian Ocean ridge.</title>
        <authorList>
            <person name="Lim J.K."/>
            <person name="Kim Y.J."/>
            <person name="Kwon K.K."/>
        </authorList>
    </citation>
    <scope>NUCLEOTIDE SEQUENCE [LARGE SCALE GENOMIC DNA]</scope>
    <source>
        <strain evidence="3 4">IOH1</strain>
    </source>
</reference>
<feature type="domain" description="Glycosyl transferase family 1" evidence="1">
    <location>
        <begin position="200"/>
        <end position="368"/>
    </location>
</feature>
<dbReference type="Proteomes" id="UP000306007">
    <property type="component" value="Chromosome"/>
</dbReference>
<dbReference type="Pfam" id="PF00534">
    <property type="entry name" value="Glycos_transf_1"/>
    <property type="match status" value="1"/>
</dbReference>
<dbReference type="PANTHER" id="PTHR12526:SF634">
    <property type="entry name" value="BLL3361 PROTEIN"/>
    <property type="match status" value="1"/>
</dbReference>
<dbReference type="AlphaFoldDB" id="A0A4Y5SKX2"/>
<evidence type="ECO:0000259" key="1">
    <source>
        <dbReference type="Pfam" id="PF00534"/>
    </source>
</evidence>
<keyword evidence="3" id="KW-0808">Transferase</keyword>
<dbReference type="Pfam" id="PF13439">
    <property type="entry name" value="Glyco_transf_4"/>
    <property type="match status" value="1"/>
</dbReference>
<dbReference type="OrthoDB" id="132546at2157"/>
<sequence>MKLLVIVNDFPNEDNSYGANIFVKEQLKAIQKFVDEINVVVPLPRGIELKRKTSYQNYIIGHKIHVHFVKYNNPLFPLAYSKLKDEWIWVESRAVSKFIKKKGIEFDLIHAHYSWPSGAVAVRLKEEFGVPVVITEHTHITLRKMIERKDRTLKWTWKNTDALIRVNKRDIPLIKEFCPSLKVYHIPNGYNQDRIRTIPKSEARKKLGLSQDVKILFNLARLLPYKGHRYLIDAMSIVVKERDDIVCFIGGSGPLKEKLQEQINKLGLQEHVKLLGFVPDDQLALWVNAADLFVLPSLSESFGIVQIEAMAVGIPVVATINGGSEEVITSEDYGLLCPPKDPECLAEKILIALEKEWDREKIRKYARQFTWENIAKKVLEVYKEVILQ</sequence>
<dbReference type="CDD" id="cd03798">
    <property type="entry name" value="GT4_WlbH-like"/>
    <property type="match status" value="1"/>
</dbReference>
<dbReference type="EMBL" id="CP040846">
    <property type="protein sequence ID" value="QDA30610.1"/>
    <property type="molecule type" value="Genomic_DNA"/>
</dbReference>
<dbReference type="PANTHER" id="PTHR12526">
    <property type="entry name" value="GLYCOSYLTRANSFERASE"/>
    <property type="match status" value="1"/>
</dbReference>
<feature type="domain" description="Glycosyltransferase subfamily 4-like N-terminal" evidence="2">
    <location>
        <begin position="18"/>
        <end position="194"/>
    </location>
</feature>
<evidence type="ECO:0000313" key="3">
    <source>
        <dbReference type="EMBL" id="QDA30610.1"/>
    </source>
</evidence>
<evidence type="ECO:0000259" key="2">
    <source>
        <dbReference type="Pfam" id="PF13439"/>
    </source>
</evidence>
<name>A0A4Y5SKX2_9EURY</name>
<gene>
    <name evidence="3" type="ORF">FH039_01860</name>
</gene>
<dbReference type="InterPro" id="IPR028098">
    <property type="entry name" value="Glyco_trans_4-like_N"/>
</dbReference>
<dbReference type="GeneID" id="40473890"/>
<dbReference type="Gene3D" id="3.40.50.2000">
    <property type="entry name" value="Glycogen Phosphorylase B"/>
    <property type="match status" value="2"/>
</dbReference>